<dbReference type="FunFam" id="3.40.50.10380:FF:000004">
    <property type="entry name" value="Malic enzyme"/>
    <property type="match status" value="1"/>
</dbReference>
<dbReference type="GO" id="GO:0005739">
    <property type="term" value="C:mitochondrion"/>
    <property type="evidence" value="ECO:0007669"/>
    <property type="project" value="TreeGrafter"/>
</dbReference>
<dbReference type="PROSITE" id="PS00331">
    <property type="entry name" value="MALIC_ENZYMES"/>
    <property type="match status" value="1"/>
</dbReference>
<comment type="caution">
    <text evidence="9">The sequence shown here is derived from an EMBL/GenBank/DDBJ whole genome shotgun (WGS) entry which is preliminary data.</text>
</comment>
<dbReference type="SUPFAM" id="SSF51735">
    <property type="entry name" value="NAD(P)-binding Rossmann-fold domains"/>
    <property type="match status" value="1"/>
</dbReference>
<evidence type="ECO:0000256" key="3">
    <source>
        <dbReference type="ARBA" id="ARBA00022723"/>
    </source>
</evidence>
<feature type="domain" description="Malic enzyme N-terminal" evidence="8">
    <location>
        <begin position="70"/>
        <end position="251"/>
    </location>
</feature>
<dbReference type="Proteomes" id="UP000886998">
    <property type="component" value="Unassembled WGS sequence"/>
</dbReference>
<dbReference type="InterPro" id="IPR015884">
    <property type="entry name" value="Malic_enzyme_CS"/>
</dbReference>
<feature type="region of interest" description="Disordered" evidence="6">
    <location>
        <begin position="648"/>
        <end position="678"/>
    </location>
</feature>
<dbReference type="GO" id="GO:0004473">
    <property type="term" value="F:malate dehydrogenase (decarboxylating) (NADP+) activity"/>
    <property type="evidence" value="ECO:0007669"/>
    <property type="project" value="TreeGrafter"/>
</dbReference>
<dbReference type="InterPro" id="IPR037062">
    <property type="entry name" value="Malic_N_dom_sf"/>
</dbReference>
<dbReference type="InterPro" id="IPR036291">
    <property type="entry name" value="NAD(P)-bd_dom_sf"/>
</dbReference>
<keyword evidence="5" id="KW-0175">Coiled coil</keyword>
<evidence type="ECO:0000259" key="8">
    <source>
        <dbReference type="SMART" id="SM01274"/>
    </source>
</evidence>
<keyword evidence="10" id="KW-1185">Reference proteome</keyword>
<dbReference type="SUPFAM" id="SSF53223">
    <property type="entry name" value="Aminoacid dehydrogenase-like, N-terminal domain"/>
    <property type="match status" value="1"/>
</dbReference>
<feature type="region of interest" description="Disordered" evidence="6">
    <location>
        <begin position="1564"/>
        <end position="1633"/>
    </location>
</feature>
<dbReference type="PRINTS" id="PR00072">
    <property type="entry name" value="MALOXRDTASE"/>
</dbReference>
<feature type="compositionally biased region" description="Acidic residues" evidence="6">
    <location>
        <begin position="1624"/>
        <end position="1633"/>
    </location>
</feature>
<dbReference type="GO" id="GO:0051287">
    <property type="term" value="F:NAD binding"/>
    <property type="evidence" value="ECO:0007669"/>
    <property type="project" value="InterPro"/>
</dbReference>
<dbReference type="PANTHER" id="PTHR23406">
    <property type="entry name" value="MALIC ENZYME-RELATED"/>
    <property type="match status" value="1"/>
</dbReference>
<feature type="compositionally biased region" description="Polar residues" evidence="6">
    <location>
        <begin position="372"/>
        <end position="386"/>
    </location>
</feature>
<reference evidence="9" key="1">
    <citation type="submission" date="2020-08" db="EMBL/GenBank/DDBJ databases">
        <title>Multicomponent nature underlies the extraordinary mechanical properties of spider dragline silk.</title>
        <authorList>
            <person name="Kono N."/>
            <person name="Nakamura H."/>
            <person name="Mori M."/>
            <person name="Yoshida Y."/>
            <person name="Ohtoshi R."/>
            <person name="Malay A.D."/>
            <person name="Moran D.A.P."/>
            <person name="Tomita M."/>
            <person name="Numata K."/>
            <person name="Arakawa K."/>
        </authorList>
    </citation>
    <scope>NUCLEOTIDE SEQUENCE</scope>
</reference>
<dbReference type="InterPro" id="IPR046346">
    <property type="entry name" value="Aminoacid_DH-like_N_sf"/>
</dbReference>
<accession>A0A8X6WRJ2</accession>
<feature type="compositionally biased region" description="Polar residues" evidence="6">
    <location>
        <begin position="1566"/>
        <end position="1591"/>
    </location>
</feature>
<feature type="compositionally biased region" description="Basic and acidic residues" evidence="6">
    <location>
        <begin position="349"/>
        <end position="358"/>
    </location>
</feature>
<dbReference type="Pfam" id="PF00390">
    <property type="entry name" value="malic"/>
    <property type="match status" value="1"/>
</dbReference>
<feature type="coiled-coil region" evidence="5">
    <location>
        <begin position="886"/>
        <end position="970"/>
    </location>
</feature>
<feature type="region of interest" description="Disordered" evidence="6">
    <location>
        <begin position="334"/>
        <end position="417"/>
    </location>
</feature>
<dbReference type="EMBL" id="BMAV01001602">
    <property type="protein sequence ID" value="GFY39984.1"/>
    <property type="molecule type" value="Genomic_DNA"/>
</dbReference>
<evidence type="ECO:0000313" key="9">
    <source>
        <dbReference type="EMBL" id="GFY39984.1"/>
    </source>
</evidence>
<evidence type="ECO:0000313" key="10">
    <source>
        <dbReference type="Proteomes" id="UP000886998"/>
    </source>
</evidence>
<protein>
    <recommendedName>
        <fullName evidence="4">Malic enzyme</fullName>
    </recommendedName>
</protein>
<evidence type="ECO:0000259" key="7">
    <source>
        <dbReference type="SMART" id="SM00919"/>
    </source>
</evidence>
<dbReference type="OrthoDB" id="6428706at2759"/>
<dbReference type="GO" id="GO:0046872">
    <property type="term" value="F:metal ion binding"/>
    <property type="evidence" value="ECO:0007669"/>
    <property type="project" value="UniProtKB-KW"/>
</dbReference>
<dbReference type="PANTHER" id="PTHR23406:SF90">
    <property type="entry name" value="MALIC ENZYME-RELATED"/>
    <property type="match status" value="1"/>
</dbReference>
<dbReference type="GO" id="GO:0006108">
    <property type="term" value="P:malate metabolic process"/>
    <property type="evidence" value="ECO:0007669"/>
    <property type="project" value="TreeGrafter"/>
</dbReference>
<evidence type="ECO:0000256" key="5">
    <source>
        <dbReference type="SAM" id="Coils"/>
    </source>
</evidence>
<dbReference type="SMART" id="SM00919">
    <property type="entry name" value="Malic_M"/>
    <property type="match status" value="1"/>
</dbReference>
<dbReference type="NCBIfam" id="NF010052">
    <property type="entry name" value="PRK13529.1"/>
    <property type="match status" value="1"/>
</dbReference>
<feature type="compositionally biased region" description="Polar residues" evidence="6">
    <location>
        <begin position="406"/>
        <end position="415"/>
    </location>
</feature>
<feature type="region of interest" description="Disordered" evidence="6">
    <location>
        <begin position="580"/>
        <end position="606"/>
    </location>
</feature>
<keyword evidence="4" id="KW-0560">Oxidoreductase</keyword>
<feature type="region of interest" description="Disordered" evidence="6">
    <location>
        <begin position="1227"/>
        <end position="1284"/>
    </location>
</feature>
<feature type="region of interest" description="Disordered" evidence="6">
    <location>
        <begin position="484"/>
        <end position="522"/>
    </location>
</feature>
<feature type="compositionally biased region" description="Basic residues" evidence="6">
    <location>
        <begin position="387"/>
        <end position="396"/>
    </location>
</feature>
<comment type="cofactor">
    <cofactor evidence="1">
        <name>Mn(2+)</name>
        <dbReference type="ChEBI" id="CHEBI:29035"/>
    </cofactor>
</comment>
<dbReference type="Gene3D" id="3.40.50.10380">
    <property type="entry name" value="Malic enzyme, N-terminal domain"/>
    <property type="match status" value="1"/>
</dbReference>
<feature type="compositionally biased region" description="Basic and acidic residues" evidence="6">
    <location>
        <begin position="648"/>
        <end position="674"/>
    </location>
</feature>
<evidence type="ECO:0000256" key="6">
    <source>
        <dbReference type="SAM" id="MobiDB-lite"/>
    </source>
</evidence>
<gene>
    <name evidence="9" type="primary">Me1</name>
    <name evidence="9" type="ORF">TNIN_481721</name>
</gene>
<comment type="similarity">
    <text evidence="2 4">Belongs to the malic enzymes family.</text>
</comment>
<proteinExistence type="inferred from homology"/>
<dbReference type="SMART" id="SM01274">
    <property type="entry name" value="malic"/>
    <property type="match status" value="1"/>
</dbReference>
<keyword evidence="3 4" id="KW-0479">Metal-binding</keyword>
<dbReference type="InterPro" id="IPR012301">
    <property type="entry name" value="Malic_N_dom"/>
</dbReference>
<feature type="region of interest" description="Disordered" evidence="6">
    <location>
        <begin position="789"/>
        <end position="835"/>
    </location>
</feature>
<feature type="compositionally biased region" description="Basic and acidic residues" evidence="6">
    <location>
        <begin position="1227"/>
        <end position="1239"/>
    </location>
</feature>
<dbReference type="InterPro" id="IPR012302">
    <property type="entry name" value="Malic_NAD-bd"/>
</dbReference>
<dbReference type="Gene3D" id="3.40.50.720">
    <property type="entry name" value="NAD(P)-binding Rossmann-like Domain"/>
    <property type="match status" value="1"/>
</dbReference>
<dbReference type="InterPro" id="IPR001891">
    <property type="entry name" value="Malic_OxRdtase"/>
</dbReference>
<evidence type="ECO:0000256" key="1">
    <source>
        <dbReference type="ARBA" id="ARBA00001936"/>
    </source>
</evidence>
<evidence type="ECO:0000256" key="4">
    <source>
        <dbReference type="RuleBase" id="RU003426"/>
    </source>
</evidence>
<name>A0A8X6WRJ2_9ARAC</name>
<organism evidence="9 10">
    <name type="scientific">Trichonephila inaurata madagascariensis</name>
    <dbReference type="NCBI Taxonomy" id="2747483"/>
    <lineage>
        <taxon>Eukaryota</taxon>
        <taxon>Metazoa</taxon>
        <taxon>Ecdysozoa</taxon>
        <taxon>Arthropoda</taxon>
        <taxon>Chelicerata</taxon>
        <taxon>Arachnida</taxon>
        <taxon>Araneae</taxon>
        <taxon>Araneomorphae</taxon>
        <taxon>Entelegynae</taxon>
        <taxon>Araneoidea</taxon>
        <taxon>Nephilidae</taxon>
        <taxon>Trichonephila</taxon>
        <taxon>Trichonephila inaurata</taxon>
    </lineage>
</organism>
<evidence type="ECO:0000256" key="2">
    <source>
        <dbReference type="ARBA" id="ARBA00008785"/>
    </source>
</evidence>
<dbReference type="Pfam" id="PF03949">
    <property type="entry name" value="Malic_M"/>
    <property type="match status" value="1"/>
</dbReference>
<feature type="compositionally biased region" description="Low complexity" evidence="6">
    <location>
        <begin position="1258"/>
        <end position="1270"/>
    </location>
</feature>
<sequence>MLGKRSIPDGGLHKLEQGLAHNESERVSLGLQGLLPPAMRPVTLQVEAVLDNLHRYGDDLSRYLFLRELQDTNERLFYRVLCEHTEELMPFVYTPVVGQACQEYSRIFRRPRGIFITINDLGNVHNILGNWPEENVKAIVVTDGERILGLGDLGANGMGIPVGKLSLYTALAGIPPSALLPVTLDVGTNNEKLLADPLYIGLKQKRTNGEKYDQLIDEFMKAAVKRYGKTCLIQFEDFGNQNAFRLLEKYNDDYCTFNDDIQGTASVAVAGILASVKITGTKVSEHVFLFYGAGEAALGIADLIVMEMEEEGVKTEDARNRIWMVDSKGLVVTKSPKTPWGKMKTMIQIRRDNRHQKSESSSSSPRDIKPNKSPNLSTESAANGHSPSRRNQRSNHRSPYAEGGIDSTTGNASSHNNEKNLQRLEIGYSNEHRYRQKSPHKHNSRKSSAPHLECESKIMYEKSSPKNSRQGDLDNYIGMRDAAIPKENCKRKKSKPRPLPLKYPEDSLPPEENEEVYIPRSPGMSPATQRKWVWTKVKDVLKGNKREEDSHFSLSAPSSPASAAEVLTFDFDLEKAKEEETFNSPYHSHRTSDSGGNPMLLPNSNPSATVTELLRELQQNLSDDFNKKLEEWQRCRAEGIQKIAAPEVERKDSFGRSRKISKPEKKMSTGEKLSKGSYHMPKKDLCWLEKEQQKVDREIIRLSKEKQKFEKRSFRLKQLKEAMTDGDGQKKEVLVKTSAGEFRFEGISDAFTKKLYEWETKKGVNPELSTIALLDESLKPPIETVLTAVGSNSTRTSPEPPKSCFQVSRASSEPDLSTAQKDANSNNQTMRSKSGDTLLSGELDVVVNLEPDIPLGGQQEPRDVIHHSEDNYYSLLEENMFLLDQLKDKEEICSHLQNELDRLDDKTEQTNRTHQEEIEKYRQKLWEIHMSRPRDLQGSLHLISELKSRIEELQKCSDKLKSDRERLEDSFRYHSAQQARLADDLIRKVQEMQVTGTPFGFVRGGSRRKWRKTLKCDPSSISKIHELSTHLLQQARDVEQTLMERTRQVCHLRWELLHRDMSAVLLQAALHRVTSQGEPVTILPTWDKRRNKFKNIKAWSVDTTTRRPSQDSFRYHSAQQARLADDLIRKVQEMQVTGTPFGFVRGGSRRKWRKTLKCDPSSISKIHELSTHLLQQDLVTDDWLQERLRQLSMTPYNDWANIDFSPNDLMTTAHELKKETLRLSIPRQDRVSDSEEKKSATCSAESEMADSDRYYDTGSAVNSRSSSFSSGPGGLRGSHSDTRLYERTRALRRNSSSSMSCVEASDSSSLHDSDKMHFLIKRYPWRTQWRSLDNVSSSYSSRSSILDDEIGKNIWRPMRSSSRGAEATPQEELTHAQLQQKYGSFKETDEENEEPRASAEWGSQCLITPKPIHLARISDNESDQYSPRSYSNQNEEVDVNSMAFYPTQAIPTSSSYASGKAYSIPKEYKAGVLIHGEESNYFNTTDGSMESLDKYETAIRDEELTFSDDVHETEHFRPHHVGSLETFSDFEEDLKQRASKQIHSNFSSGTSYSHNCISNYIDRGKQQSQAASSSTPEHGTVSMPGSPNISQFKYKGTKGFGRPSRVPYKKDEDKLKSFTNIDENGAEDIEFGS</sequence>
<feature type="compositionally biased region" description="Polar residues" evidence="6">
    <location>
        <begin position="805"/>
        <end position="835"/>
    </location>
</feature>
<feature type="domain" description="Malic enzyme NAD-binding" evidence="7">
    <location>
        <begin position="261"/>
        <end position="382"/>
    </location>
</feature>